<proteinExistence type="predicted"/>
<dbReference type="AlphaFoldDB" id="A0A5C6Q2Q0"/>
<reference evidence="4 6" key="1">
    <citation type="submission" date="2019-07" db="EMBL/GenBank/DDBJ databases">
        <title>Genomes of sea-ice associated Colwellia species.</title>
        <authorList>
            <person name="Bowman J.P."/>
        </authorList>
    </citation>
    <scope>NUCLEOTIDE SEQUENCE [LARGE SCALE GENOMIC DNA]</scope>
    <source>
        <strain evidence="3 5">ACAM 607</strain>
        <strain evidence="4 6">IC036</strain>
    </source>
</reference>
<dbReference type="RefSeq" id="WP_146801056.1">
    <property type="nucleotide sequence ID" value="NZ_VOLP01000037.1"/>
</dbReference>
<name>A0A5C6Q2Q0_9GAMM</name>
<dbReference type="SUPFAM" id="SSF53850">
    <property type="entry name" value="Periplasmic binding protein-like II"/>
    <property type="match status" value="1"/>
</dbReference>
<feature type="domain" description="Solute-binding protein family 3/N-terminal" evidence="2">
    <location>
        <begin position="28"/>
        <end position="242"/>
    </location>
</feature>
<feature type="signal peptide" evidence="1">
    <location>
        <begin position="1"/>
        <end position="21"/>
    </location>
</feature>
<dbReference type="Proteomes" id="UP000321525">
    <property type="component" value="Unassembled WGS sequence"/>
</dbReference>
<dbReference type="OrthoDB" id="8587856at2"/>
<comment type="caution">
    <text evidence="4">The sequence shown here is derived from an EMBL/GenBank/DDBJ whole genome shotgun (WGS) entry which is preliminary data.</text>
</comment>
<dbReference type="EMBL" id="VOLQ01000053">
    <property type="protein sequence ID" value="TWX63114.1"/>
    <property type="molecule type" value="Genomic_DNA"/>
</dbReference>
<dbReference type="Gene3D" id="3.40.190.10">
    <property type="entry name" value="Periplasmic binding protein-like II"/>
    <property type="match status" value="2"/>
</dbReference>
<dbReference type="Proteomes" id="UP000321917">
    <property type="component" value="Unassembled WGS sequence"/>
</dbReference>
<feature type="chain" id="PRO_5022938476" evidence="1">
    <location>
        <begin position="22"/>
        <end position="245"/>
    </location>
</feature>
<gene>
    <name evidence="3" type="ORF">ESZ26_18005</name>
    <name evidence="4" type="ORF">ESZ27_17875</name>
</gene>
<evidence type="ECO:0000313" key="5">
    <source>
        <dbReference type="Proteomes" id="UP000321525"/>
    </source>
</evidence>
<keyword evidence="5" id="KW-1185">Reference proteome</keyword>
<evidence type="ECO:0000256" key="1">
    <source>
        <dbReference type="SAM" id="SignalP"/>
    </source>
</evidence>
<evidence type="ECO:0000259" key="2">
    <source>
        <dbReference type="Pfam" id="PF00497"/>
    </source>
</evidence>
<evidence type="ECO:0000313" key="6">
    <source>
        <dbReference type="Proteomes" id="UP000321917"/>
    </source>
</evidence>
<evidence type="ECO:0000313" key="3">
    <source>
        <dbReference type="EMBL" id="TWX54312.1"/>
    </source>
</evidence>
<dbReference type="PANTHER" id="PTHR38834:SF3">
    <property type="entry name" value="SOLUTE-BINDING PROTEIN FAMILY 3_N-TERMINAL DOMAIN-CONTAINING PROTEIN"/>
    <property type="match status" value="1"/>
</dbReference>
<dbReference type="Pfam" id="PF00497">
    <property type="entry name" value="SBP_bac_3"/>
    <property type="match status" value="1"/>
</dbReference>
<organism evidence="4 6">
    <name type="scientific">Colwellia hornerae</name>
    <dbReference type="NCBI Taxonomy" id="89402"/>
    <lineage>
        <taxon>Bacteria</taxon>
        <taxon>Pseudomonadati</taxon>
        <taxon>Pseudomonadota</taxon>
        <taxon>Gammaproteobacteria</taxon>
        <taxon>Alteromonadales</taxon>
        <taxon>Colwelliaceae</taxon>
        <taxon>Colwellia</taxon>
    </lineage>
</organism>
<accession>A0A5C6Q2Q0</accession>
<protein>
    <submittedName>
        <fullName evidence="4">Amino acid ABC transporter substrate-binding protein</fullName>
    </submittedName>
</protein>
<dbReference type="EMBL" id="VOLR01000038">
    <property type="protein sequence ID" value="TWX54312.1"/>
    <property type="molecule type" value="Genomic_DNA"/>
</dbReference>
<dbReference type="PANTHER" id="PTHR38834">
    <property type="entry name" value="PERIPLASMIC SUBSTRATE BINDING PROTEIN FAMILY 3"/>
    <property type="match status" value="1"/>
</dbReference>
<dbReference type="InterPro" id="IPR001638">
    <property type="entry name" value="Solute-binding_3/MltF_N"/>
</dbReference>
<evidence type="ECO:0000313" key="4">
    <source>
        <dbReference type="EMBL" id="TWX63114.1"/>
    </source>
</evidence>
<sequence length="245" mass="28254">MNIKYLCILLFLIGITSSSNAEQLVVTEILPPYQFYQENNVLNGFSVEVMDEIFKITDDDIDLRVLPWARAYKTAINQANTLIFSLSRTLLREDSFIWGGKLMTEDVYAWGLKEKFQTPITNIKQLRKYKIAVTNSSSTAQHFQQQQYPYLHVLGSPEQSLQMLYINRVDIITGTKNTLTARASELNLDITKLKKMISLSAVNHDLYFAFSLNSDEEIVTKYMDAYKTIKNNGILDKLKNKWQVK</sequence>
<keyword evidence="1" id="KW-0732">Signal</keyword>